<evidence type="ECO:0000256" key="1">
    <source>
        <dbReference type="SAM" id="MobiDB-lite"/>
    </source>
</evidence>
<dbReference type="AlphaFoldDB" id="A0AAX4KX94"/>
<organism evidence="2 3">
    <name type="scientific">Kwoniella europaea PYCC6329</name>
    <dbReference type="NCBI Taxonomy" id="1423913"/>
    <lineage>
        <taxon>Eukaryota</taxon>
        <taxon>Fungi</taxon>
        <taxon>Dikarya</taxon>
        <taxon>Basidiomycota</taxon>
        <taxon>Agaricomycotina</taxon>
        <taxon>Tremellomycetes</taxon>
        <taxon>Tremellales</taxon>
        <taxon>Cryptococcaceae</taxon>
        <taxon>Kwoniella</taxon>
    </lineage>
</organism>
<proteinExistence type="predicted"/>
<dbReference type="KEGG" id="ker:91106947"/>
<reference evidence="2 3" key="1">
    <citation type="submission" date="2024-01" db="EMBL/GenBank/DDBJ databases">
        <title>Comparative genomics of Cryptococcus and Kwoniella reveals pathogenesis evolution and contrasting modes of karyotype evolution via chromosome fusion or intercentromeric recombination.</title>
        <authorList>
            <person name="Coelho M.A."/>
            <person name="David-Palma M."/>
            <person name="Shea T."/>
            <person name="Bowers K."/>
            <person name="McGinley-Smith S."/>
            <person name="Mohammad A.W."/>
            <person name="Gnirke A."/>
            <person name="Yurkov A.M."/>
            <person name="Nowrousian M."/>
            <person name="Sun S."/>
            <person name="Cuomo C.A."/>
            <person name="Heitman J."/>
        </authorList>
    </citation>
    <scope>NUCLEOTIDE SEQUENCE [LARGE SCALE GENOMIC DNA]</scope>
    <source>
        <strain evidence="2 3">PYCC6329</strain>
    </source>
</reference>
<name>A0AAX4KX94_9TREE</name>
<evidence type="ECO:0000313" key="2">
    <source>
        <dbReference type="EMBL" id="WWD10013.1"/>
    </source>
</evidence>
<keyword evidence="3" id="KW-1185">Reference proteome</keyword>
<dbReference type="EMBL" id="CP144091">
    <property type="protein sequence ID" value="WWD10013.1"/>
    <property type="molecule type" value="Genomic_DNA"/>
</dbReference>
<feature type="region of interest" description="Disordered" evidence="1">
    <location>
        <begin position="1"/>
        <end position="56"/>
    </location>
</feature>
<dbReference type="Proteomes" id="UP001358614">
    <property type="component" value="Chromosome 3"/>
</dbReference>
<accession>A0AAX4KX94</accession>
<dbReference type="GeneID" id="91106947"/>
<evidence type="ECO:0000313" key="3">
    <source>
        <dbReference type="Proteomes" id="UP001358614"/>
    </source>
</evidence>
<protein>
    <submittedName>
        <fullName evidence="2">Uncharacterized protein</fullName>
    </submittedName>
</protein>
<dbReference type="RefSeq" id="XP_066087980.1">
    <property type="nucleotide sequence ID" value="XM_066231883.1"/>
</dbReference>
<gene>
    <name evidence="2" type="ORF">V865_008146</name>
</gene>
<feature type="compositionally biased region" description="Polar residues" evidence="1">
    <location>
        <begin position="1"/>
        <end position="25"/>
    </location>
</feature>
<sequence>MSTTNNTPITSATPVTRNSPRSVNLPTLVVHSPVHREHKRRNSEPASPITPTTPYHTDNTTTFYILHWIPIVYTRSLESSSRLA</sequence>